<evidence type="ECO:0000256" key="6">
    <source>
        <dbReference type="ARBA" id="ARBA00023145"/>
    </source>
</evidence>
<dbReference type="UniPathway" id="UPA00204"/>
<dbReference type="EC" id="3.4.19.13" evidence="11"/>
<feature type="active site" description="Nucleophile" evidence="9">
    <location>
        <position position="376"/>
    </location>
</feature>
<comment type="similarity">
    <text evidence="3 11">Belongs to the gamma-glutamyltransferase family.</text>
</comment>
<comment type="catalytic activity">
    <reaction evidence="1 11">
        <text>an S-substituted glutathione + H2O = an S-substituted L-cysteinylglycine + L-glutamate</text>
        <dbReference type="Rhea" id="RHEA:59468"/>
        <dbReference type="ChEBI" id="CHEBI:15377"/>
        <dbReference type="ChEBI" id="CHEBI:29985"/>
        <dbReference type="ChEBI" id="CHEBI:90779"/>
        <dbReference type="ChEBI" id="CHEBI:143103"/>
        <dbReference type="EC" id="3.4.19.13"/>
    </reaction>
</comment>
<sequence>MKNPTFTKALLATALSCALFNVHAASQAPVGAQNGMVVTAQHLASKVGVDVLKAGGNAVDAAVAVGYALAVVYPAAGNIGGGGFMTIQLADGRKTFLDFREKAPLAATANMYLDKDGNVIKGASTTGYLAVGVPGSVSGMEYAREKYGTKTRQQLLAPAITLADKGFVLDQGDVDMLWTSTKDFEKDRANSGAIFLNKGQPFQPGERLVQKDLARTLKLISARGTDGFYKGEVADKLVASMKAGGGIITQADLDQYKTRELAPVECDYRGYHVVSAPPPSSGGVVICEIMNILEGYPMKELGYHSAQGVHYTIEAMRHAYVDRNSYLGDPDFVKNPIAQLLDKNYAAKIRAAINPQKAGISQEIKPGVPPHEGSNTTHYSIIDKDGNAVSVTYTLNDWFGAKVMANGTGVLLNDEMDDFTSKVGVPNMYGLIQGEANAIGPGRRPLSSMSPTIVTKDGKPVMVVGTPGGSRIITATLLTMLNVIDYGMTLQEAVDAPRFHQQWMPEATNIEAFALSPDTQKILESWGQKFAGPQPANHIAAILVGAPSLGGKPVGKNRFYGSNDPRRNTGLALGY</sequence>
<keyword evidence="7 11" id="KW-0012">Acyltransferase</keyword>
<organism evidence="13 14">
    <name type="scientific">Pandoraea anapnoica</name>
    <dbReference type="NCBI Taxonomy" id="2508301"/>
    <lineage>
        <taxon>Bacteria</taxon>
        <taxon>Pseudomonadati</taxon>
        <taxon>Pseudomonadota</taxon>
        <taxon>Betaproteobacteria</taxon>
        <taxon>Burkholderiales</taxon>
        <taxon>Burkholderiaceae</taxon>
        <taxon>Pandoraea</taxon>
    </lineage>
</organism>
<evidence type="ECO:0000256" key="9">
    <source>
        <dbReference type="PIRSR" id="PIRSR600101-1"/>
    </source>
</evidence>
<feature type="binding site" evidence="10">
    <location>
        <position position="469"/>
    </location>
    <ligand>
        <name>L-glutamate</name>
        <dbReference type="ChEBI" id="CHEBI:29985"/>
    </ligand>
</feature>
<dbReference type="InterPro" id="IPR051792">
    <property type="entry name" value="GGT_bact"/>
</dbReference>
<reference evidence="13 14" key="1">
    <citation type="submission" date="2019-08" db="EMBL/GenBank/DDBJ databases">
        <authorList>
            <person name="Peeters C."/>
        </authorList>
    </citation>
    <scope>NUCLEOTIDE SEQUENCE [LARGE SCALE GENOMIC DNA]</scope>
    <source>
        <strain evidence="13 14">LMG 31117</strain>
    </source>
</reference>
<keyword evidence="5 11" id="KW-0378">Hydrolase</keyword>
<dbReference type="Pfam" id="PF01019">
    <property type="entry name" value="G_glu_transpept"/>
    <property type="match status" value="1"/>
</dbReference>
<dbReference type="EMBL" id="CABPSP010000008">
    <property type="protein sequence ID" value="VVE68613.1"/>
    <property type="molecule type" value="Genomic_DNA"/>
</dbReference>
<dbReference type="NCBIfam" id="TIGR00066">
    <property type="entry name" value="g_glut_trans"/>
    <property type="match status" value="1"/>
</dbReference>
<feature type="binding site" evidence="10">
    <location>
        <begin position="394"/>
        <end position="396"/>
    </location>
    <ligand>
        <name>L-glutamate</name>
        <dbReference type="ChEBI" id="CHEBI:29985"/>
    </ligand>
</feature>
<comment type="catalytic activity">
    <reaction evidence="8 11">
        <text>an N-terminal (5-L-glutamyl)-[peptide] + an alpha-amino acid = 5-L-glutamyl amino acid + an N-terminal L-alpha-aminoacyl-[peptide]</text>
        <dbReference type="Rhea" id="RHEA:23904"/>
        <dbReference type="Rhea" id="RHEA-COMP:9780"/>
        <dbReference type="Rhea" id="RHEA-COMP:9795"/>
        <dbReference type="ChEBI" id="CHEBI:77644"/>
        <dbReference type="ChEBI" id="CHEBI:78597"/>
        <dbReference type="ChEBI" id="CHEBI:78599"/>
        <dbReference type="ChEBI" id="CHEBI:78608"/>
        <dbReference type="EC" id="2.3.2.2"/>
    </reaction>
</comment>
<dbReference type="PRINTS" id="PR01210">
    <property type="entry name" value="GGTRANSPTASE"/>
</dbReference>
<comment type="PTM">
    <text evidence="11">Cleaved by autocatalysis into a large and a small subunit.</text>
</comment>
<accession>A0A5E5A7Z6</accession>
<dbReference type="GO" id="GO:0103068">
    <property type="term" value="F:leukotriene C4 gamma-glutamyl transferase activity"/>
    <property type="evidence" value="ECO:0007669"/>
    <property type="project" value="UniProtKB-EC"/>
</dbReference>
<dbReference type="EC" id="2.3.2.2" evidence="11"/>
<dbReference type="InterPro" id="IPR043137">
    <property type="entry name" value="GGT_ssub_C"/>
</dbReference>
<dbReference type="Gene3D" id="3.60.20.40">
    <property type="match status" value="1"/>
</dbReference>
<dbReference type="Gene3D" id="1.10.246.130">
    <property type="match status" value="1"/>
</dbReference>
<dbReference type="OrthoDB" id="5297205at2"/>
<keyword evidence="6 11" id="KW-0865">Zymogen</keyword>
<dbReference type="PROSITE" id="PS00462">
    <property type="entry name" value="G_GLU_TRANSPEPTIDASE"/>
    <property type="match status" value="1"/>
</dbReference>
<dbReference type="SUPFAM" id="SSF56235">
    <property type="entry name" value="N-terminal nucleophile aminohydrolases (Ntn hydrolases)"/>
    <property type="match status" value="1"/>
</dbReference>
<dbReference type="GO" id="GO:0006751">
    <property type="term" value="P:glutathione catabolic process"/>
    <property type="evidence" value="ECO:0007669"/>
    <property type="project" value="UniProtKB-UniRule"/>
</dbReference>
<comment type="pathway">
    <text evidence="11">Sulfur metabolism; glutathione metabolism.</text>
</comment>
<evidence type="ECO:0000256" key="10">
    <source>
        <dbReference type="PIRSR" id="PIRSR600101-2"/>
    </source>
</evidence>
<comment type="subunit">
    <text evidence="11">This enzyme consists of two polypeptide chains, which are synthesized in precursor form from a single polypeptide.</text>
</comment>
<name>A0A5E5A7Z6_9BURK</name>
<evidence type="ECO:0000256" key="8">
    <source>
        <dbReference type="ARBA" id="ARBA00047417"/>
    </source>
</evidence>
<keyword evidence="14" id="KW-1185">Reference proteome</keyword>
<gene>
    <name evidence="13" type="primary">ggt</name>
    <name evidence="13" type="ORF">PAN31117_03030</name>
</gene>
<evidence type="ECO:0000256" key="4">
    <source>
        <dbReference type="ARBA" id="ARBA00022679"/>
    </source>
</evidence>
<feature type="signal peptide" evidence="12">
    <location>
        <begin position="1"/>
        <end position="24"/>
    </location>
</feature>
<feature type="binding site" evidence="10">
    <location>
        <begin position="447"/>
        <end position="448"/>
    </location>
    <ligand>
        <name>L-glutamate</name>
        <dbReference type="ChEBI" id="CHEBI:29985"/>
    </ligand>
</feature>
<evidence type="ECO:0000256" key="2">
    <source>
        <dbReference type="ARBA" id="ARBA00001089"/>
    </source>
</evidence>
<evidence type="ECO:0000313" key="14">
    <source>
        <dbReference type="Proteomes" id="UP000383122"/>
    </source>
</evidence>
<feature type="chain" id="PRO_5022885785" description="Glutathione hydrolase proenzyme" evidence="12">
    <location>
        <begin position="25"/>
        <end position="575"/>
    </location>
</feature>
<feature type="binding site" evidence="10">
    <location>
        <position position="100"/>
    </location>
    <ligand>
        <name>L-glutamate</name>
        <dbReference type="ChEBI" id="CHEBI:29985"/>
    </ligand>
</feature>
<evidence type="ECO:0000256" key="1">
    <source>
        <dbReference type="ARBA" id="ARBA00001049"/>
    </source>
</evidence>
<evidence type="ECO:0000256" key="12">
    <source>
        <dbReference type="SAM" id="SignalP"/>
    </source>
</evidence>
<evidence type="ECO:0000256" key="3">
    <source>
        <dbReference type="ARBA" id="ARBA00009381"/>
    </source>
</evidence>
<feature type="binding site" evidence="10">
    <location>
        <position position="418"/>
    </location>
    <ligand>
        <name>L-glutamate</name>
        <dbReference type="ChEBI" id="CHEBI:29985"/>
    </ligand>
</feature>
<dbReference type="Proteomes" id="UP000383122">
    <property type="component" value="Unassembled WGS sequence"/>
</dbReference>
<dbReference type="PANTHER" id="PTHR43199:SF1">
    <property type="entry name" value="GLUTATHIONE HYDROLASE PROENZYME"/>
    <property type="match status" value="1"/>
</dbReference>
<dbReference type="InterPro" id="IPR055262">
    <property type="entry name" value="GGT_CS"/>
</dbReference>
<evidence type="ECO:0000256" key="5">
    <source>
        <dbReference type="ARBA" id="ARBA00022801"/>
    </source>
</evidence>
<dbReference type="AlphaFoldDB" id="A0A5E5A7Z6"/>
<protein>
    <recommendedName>
        <fullName evidence="11">Glutathione hydrolase proenzyme</fullName>
        <ecNumber evidence="11">2.3.2.2</ecNumber>
        <ecNumber evidence="11">3.4.19.13</ecNumber>
    </recommendedName>
    <component>
        <recommendedName>
            <fullName evidence="11">Glutathione hydrolase large chain</fullName>
        </recommendedName>
    </component>
    <component>
        <recommendedName>
            <fullName evidence="11">Glutathione hydrolase small chain</fullName>
        </recommendedName>
    </component>
</protein>
<keyword evidence="12" id="KW-0732">Signal</keyword>
<evidence type="ECO:0000313" key="13">
    <source>
        <dbReference type="EMBL" id="VVE68613.1"/>
    </source>
</evidence>
<keyword evidence="4 11" id="KW-0808">Transferase</keyword>
<dbReference type="GO" id="GO:0036374">
    <property type="term" value="F:glutathione hydrolase activity"/>
    <property type="evidence" value="ECO:0007669"/>
    <property type="project" value="UniProtKB-UniRule"/>
</dbReference>
<dbReference type="InterPro" id="IPR043138">
    <property type="entry name" value="GGT_lsub"/>
</dbReference>
<keyword evidence="11" id="KW-0317">Glutathione biosynthesis</keyword>
<comment type="catalytic activity">
    <reaction evidence="2 11">
        <text>glutathione + H2O = L-cysteinylglycine + L-glutamate</text>
        <dbReference type="Rhea" id="RHEA:28807"/>
        <dbReference type="ChEBI" id="CHEBI:15377"/>
        <dbReference type="ChEBI" id="CHEBI:29985"/>
        <dbReference type="ChEBI" id="CHEBI:57925"/>
        <dbReference type="ChEBI" id="CHEBI:61694"/>
        <dbReference type="EC" id="3.4.19.13"/>
    </reaction>
</comment>
<evidence type="ECO:0000256" key="7">
    <source>
        <dbReference type="ARBA" id="ARBA00023315"/>
    </source>
</evidence>
<evidence type="ECO:0000256" key="11">
    <source>
        <dbReference type="RuleBase" id="RU368036"/>
    </source>
</evidence>
<dbReference type="GO" id="GO:0006750">
    <property type="term" value="P:glutathione biosynthetic process"/>
    <property type="evidence" value="ECO:0007669"/>
    <property type="project" value="UniProtKB-KW"/>
</dbReference>
<proteinExistence type="inferred from homology"/>
<dbReference type="InterPro" id="IPR029055">
    <property type="entry name" value="Ntn_hydrolases_N"/>
</dbReference>
<dbReference type="InterPro" id="IPR000101">
    <property type="entry name" value="GGT_peptidase"/>
</dbReference>
<dbReference type="PANTHER" id="PTHR43199">
    <property type="entry name" value="GLUTATHIONE HYDROLASE"/>
    <property type="match status" value="1"/>
</dbReference>